<evidence type="ECO:0000313" key="2">
    <source>
        <dbReference type="Proteomes" id="UP000243459"/>
    </source>
</evidence>
<reference evidence="2" key="1">
    <citation type="journal article" date="2017" name="Nat. Commun.">
        <title>The asparagus genome sheds light on the origin and evolution of a young Y chromosome.</title>
        <authorList>
            <person name="Harkess A."/>
            <person name="Zhou J."/>
            <person name="Xu C."/>
            <person name="Bowers J.E."/>
            <person name="Van der Hulst R."/>
            <person name="Ayyampalayam S."/>
            <person name="Mercati F."/>
            <person name="Riccardi P."/>
            <person name="McKain M.R."/>
            <person name="Kakrana A."/>
            <person name="Tang H."/>
            <person name="Ray J."/>
            <person name="Groenendijk J."/>
            <person name="Arikit S."/>
            <person name="Mathioni S.M."/>
            <person name="Nakano M."/>
            <person name="Shan H."/>
            <person name="Telgmann-Rauber A."/>
            <person name="Kanno A."/>
            <person name="Yue Z."/>
            <person name="Chen H."/>
            <person name="Li W."/>
            <person name="Chen Y."/>
            <person name="Xu X."/>
            <person name="Zhang Y."/>
            <person name="Luo S."/>
            <person name="Chen H."/>
            <person name="Gao J."/>
            <person name="Mao Z."/>
            <person name="Pires J.C."/>
            <person name="Luo M."/>
            <person name="Kudrna D."/>
            <person name="Wing R.A."/>
            <person name="Meyers B.C."/>
            <person name="Yi K."/>
            <person name="Kong H."/>
            <person name="Lavrijsen P."/>
            <person name="Sunseri F."/>
            <person name="Falavigna A."/>
            <person name="Ye Y."/>
            <person name="Leebens-Mack J.H."/>
            <person name="Chen G."/>
        </authorList>
    </citation>
    <scope>NUCLEOTIDE SEQUENCE [LARGE SCALE GENOMIC DNA]</scope>
    <source>
        <strain evidence="2">cv. DH0086</strain>
    </source>
</reference>
<protein>
    <submittedName>
        <fullName evidence="1">Uncharacterized protein</fullName>
    </submittedName>
</protein>
<sequence>MAPKTAVGRSKGKGKKVIGSSHEPAILPAFSVVYPSVPIPQRGDLGADGTQVAAIHSHYSILECIPLFGEREQEEVALLSEPLISIFRCMITDAPLESINYEHIVKLVLLFGDSS</sequence>
<accession>A0A5P1FU28</accession>
<dbReference type="Gramene" id="ONK80190">
    <property type="protein sequence ID" value="ONK80190"/>
    <property type="gene ID" value="A4U43_C01F14900"/>
</dbReference>
<proteinExistence type="predicted"/>
<organism evidence="1 2">
    <name type="scientific">Asparagus officinalis</name>
    <name type="common">Garden asparagus</name>
    <dbReference type="NCBI Taxonomy" id="4686"/>
    <lineage>
        <taxon>Eukaryota</taxon>
        <taxon>Viridiplantae</taxon>
        <taxon>Streptophyta</taxon>
        <taxon>Embryophyta</taxon>
        <taxon>Tracheophyta</taxon>
        <taxon>Spermatophyta</taxon>
        <taxon>Magnoliopsida</taxon>
        <taxon>Liliopsida</taxon>
        <taxon>Asparagales</taxon>
        <taxon>Asparagaceae</taxon>
        <taxon>Asparagoideae</taxon>
        <taxon>Asparagus</taxon>
    </lineage>
</organism>
<name>A0A5P1FU28_ASPOF</name>
<dbReference type="AlphaFoldDB" id="A0A5P1FU28"/>
<evidence type="ECO:0000313" key="1">
    <source>
        <dbReference type="EMBL" id="ONK80190.1"/>
    </source>
</evidence>
<keyword evidence="2" id="KW-1185">Reference proteome</keyword>
<gene>
    <name evidence="1" type="ORF">A4U43_C01F14900</name>
</gene>
<dbReference type="Proteomes" id="UP000243459">
    <property type="component" value="Chromosome 1"/>
</dbReference>
<dbReference type="EMBL" id="CM007381">
    <property type="protein sequence ID" value="ONK80190.1"/>
    <property type="molecule type" value="Genomic_DNA"/>
</dbReference>